<dbReference type="AlphaFoldDB" id="A0ABD2YV28"/>
<dbReference type="PANTHER" id="PTHR47074">
    <property type="entry name" value="BNAC02G40300D PROTEIN"/>
    <property type="match status" value="1"/>
</dbReference>
<dbReference type="InterPro" id="IPR052929">
    <property type="entry name" value="RNase_H-like_EbsB-rel"/>
</dbReference>
<dbReference type="Pfam" id="PF13456">
    <property type="entry name" value="RVT_3"/>
    <property type="match status" value="1"/>
</dbReference>
<feature type="domain" description="RNase H type-1" evidence="1">
    <location>
        <begin position="34"/>
        <end position="137"/>
    </location>
</feature>
<dbReference type="InterPro" id="IPR002156">
    <property type="entry name" value="RNaseH_domain"/>
</dbReference>
<gene>
    <name evidence="2" type="ORF">ACH5RR_029276</name>
</gene>
<evidence type="ECO:0000313" key="3">
    <source>
        <dbReference type="Proteomes" id="UP001630127"/>
    </source>
</evidence>
<proteinExistence type="predicted"/>
<sequence>MFEGSSKDPLSLTSFVSQYLLEFSDARTSPDWRVVRDGNGPFVAKAASRFDNVGSPEHAEMMPARMAVQLGAELQLKGFALEGNAQAVINAIQSDEYSLFFLGPLVENMRILLSHLCVIDFSWVRRSRNAAAHEAARLGHVSSERGVWLAEPPLSPKIYSQF</sequence>
<evidence type="ECO:0000313" key="2">
    <source>
        <dbReference type="EMBL" id="KAL3509875.1"/>
    </source>
</evidence>
<dbReference type="PANTHER" id="PTHR47074:SF73">
    <property type="entry name" value="OS04G0448401 PROTEIN"/>
    <property type="match status" value="1"/>
</dbReference>
<protein>
    <recommendedName>
        <fullName evidence="1">RNase H type-1 domain-containing protein</fullName>
    </recommendedName>
</protein>
<dbReference type="Proteomes" id="UP001630127">
    <property type="component" value="Unassembled WGS sequence"/>
</dbReference>
<dbReference type="InterPro" id="IPR036397">
    <property type="entry name" value="RNaseH_sf"/>
</dbReference>
<keyword evidence="3" id="KW-1185">Reference proteome</keyword>
<organism evidence="2 3">
    <name type="scientific">Cinchona calisaya</name>
    <dbReference type="NCBI Taxonomy" id="153742"/>
    <lineage>
        <taxon>Eukaryota</taxon>
        <taxon>Viridiplantae</taxon>
        <taxon>Streptophyta</taxon>
        <taxon>Embryophyta</taxon>
        <taxon>Tracheophyta</taxon>
        <taxon>Spermatophyta</taxon>
        <taxon>Magnoliopsida</taxon>
        <taxon>eudicotyledons</taxon>
        <taxon>Gunneridae</taxon>
        <taxon>Pentapetalae</taxon>
        <taxon>asterids</taxon>
        <taxon>lamiids</taxon>
        <taxon>Gentianales</taxon>
        <taxon>Rubiaceae</taxon>
        <taxon>Cinchonoideae</taxon>
        <taxon>Cinchoneae</taxon>
        <taxon>Cinchona</taxon>
    </lineage>
</organism>
<reference evidence="2 3" key="1">
    <citation type="submission" date="2024-11" db="EMBL/GenBank/DDBJ databases">
        <title>A near-complete genome assembly of Cinchona calisaya.</title>
        <authorList>
            <person name="Lian D.C."/>
            <person name="Zhao X.W."/>
            <person name="Wei L."/>
        </authorList>
    </citation>
    <scope>NUCLEOTIDE SEQUENCE [LARGE SCALE GENOMIC DNA]</scope>
    <source>
        <tissue evidence="2">Nenye</tissue>
    </source>
</reference>
<dbReference type="EMBL" id="JBJUIK010000012">
    <property type="protein sequence ID" value="KAL3509875.1"/>
    <property type="molecule type" value="Genomic_DNA"/>
</dbReference>
<evidence type="ECO:0000259" key="1">
    <source>
        <dbReference type="Pfam" id="PF13456"/>
    </source>
</evidence>
<name>A0ABD2YV28_9GENT</name>
<dbReference type="InterPro" id="IPR044730">
    <property type="entry name" value="RNase_H-like_dom_plant"/>
</dbReference>
<comment type="caution">
    <text evidence="2">The sequence shown here is derived from an EMBL/GenBank/DDBJ whole genome shotgun (WGS) entry which is preliminary data.</text>
</comment>
<accession>A0ABD2YV28</accession>
<dbReference type="Gene3D" id="3.30.420.10">
    <property type="entry name" value="Ribonuclease H-like superfamily/Ribonuclease H"/>
    <property type="match status" value="1"/>
</dbReference>
<dbReference type="CDD" id="cd06222">
    <property type="entry name" value="RNase_H_like"/>
    <property type="match status" value="1"/>
</dbReference>